<reference evidence="6 7" key="1">
    <citation type="submission" date="2020-04" db="EMBL/GenBank/DDBJ databases">
        <title>Perkinsus olseni comparative genomics.</title>
        <authorList>
            <person name="Bogema D.R."/>
        </authorList>
    </citation>
    <scope>NUCLEOTIDE SEQUENCE [LARGE SCALE GENOMIC DNA]</scope>
    <source>
        <strain evidence="3">00978-12</strain>
        <strain evidence="5">ATCC PRA-205</strain>
        <strain evidence="4 7">ATCC PRA-207</strain>
    </source>
</reference>
<keyword evidence="7" id="KW-1185">Reference proteome</keyword>
<dbReference type="EMBL" id="JABANP010001205">
    <property type="protein sequence ID" value="KAF4673873.1"/>
    <property type="molecule type" value="Genomic_DNA"/>
</dbReference>
<proteinExistence type="predicted"/>
<gene>
    <name evidence="3" type="ORF">FOZ60_001505</name>
    <name evidence="5" type="ORF">FOZ62_005297</name>
    <name evidence="4" type="ORF">FOZ63_022171</name>
</gene>
<protein>
    <recommendedName>
        <fullName evidence="9">WAP domain-containing protein</fullName>
    </recommendedName>
</protein>
<name>A0A7J6U739_PEROL</name>
<dbReference type="InterPro" id="IPR036645">
    <property type="entry name" value="Elafin-like_sf"/>
</dbReference>
<evidence type="ECO:0008006" key="9">
    <source>
        <dbReference type="Google" id="ProtNLM"/>
    </source>
</evidence>
<accession>A0A7J6U739</accession>
<evidence type="ECO:0000313" key="4">
    <source>
        <dbReference type="EMBL" id="KAF4728861.1"/>
    </source>
</evidence>
<dbReference type="SUPFAM" id="SSF57256">
    <property type="entry name" value="Elafin-like"/>
    <property type="match status" value="1"/>
</dbReference>
<keyword evidence="2" id="KW-0732">Signal</keyword>
<dbReference type="EMBL" id="JABANO010020224">
    <property type="protein sequence ID" value="KAF4728861.1"/>
    <property type="molecule type" value="Genomic_DNA"/>
</dbReference>
<evidence type="ECO:0000256" key="2">
    <source>
        <dbReference type="SAM" id="SignalP"/>
    </source>
</evidence>
<evidence type="ECO:0000313" key="3">
    <source>
        <dbReference type="EMBL" id="KAF4673873.1"/>
    </source>
</evidence>
<comment type="caution">
    <text evidence="5">The sequence shown here is derived from an EMBL/GenBank/DDBJ whole genome shotgun (WGS) entry which is preliminary data.</text>
</comment>
<organism evidence="5 8">
    <name type="scientific">Perkinsus olseni</name>
    <name type="common">Perkinsus atlanticus</name>
    <dbReference type="NCBI Taxonomy" id="32597"/>
    <lineage>
        <taxon>Eukaryota</taxon>
        <taxon>Sar</taxon>
        <taxon>Alveolata</taxon>
        <taxon>Perkinsozoa</taxon>
        <taxon>Perkinsea</taxon>
        <taxon>Perkinsida</taxon>
        <taxon>Perkinsidae</taxon>
        <taxon>Perkinsus</taxon>
    </lineage>
</organism>
<dbReference type="AlphaFoldDB" id="A0A7J6U739"/>
<evidence type="ECO:0000313" key="7">
    <source>
        <dbReference type="Proteomes" id="UP000553632"/>
    </source>
</evidence>
<feature type="chain" id="PRO_5036205854" description="WAP domain-containing protein" evidence="2">
    <location>
        <begin position="17"/>
        <end position="126"/>
    </location>
</feature>
<feature type="signal peptide" evidence="2">
    <location>
        <begin position="1"/>
        <end position="16"/>
    </location>
</feature>
<dbReference type="Proteomes" id="UP000541610">
    <property type="component" value="Unassembled WGS sequence"/>
</dbReference>
<sequence>MNIIVPLLALLLNASAIVFEQELVCPPVLPWEAGLCLEMCGDSKPCGDGKVCCLNDCGGRICVDGVGIASALKTLLAQKSTTLAPTGKPTASMSPTWSSQSETASNSLPTEVHWLVGVPVLGLLWY</sequence>
<dbReference type="OrthoDB" id="6501851at2759"/>
<evidence type="ECO:0000313" key="5">
    <source>
        <dbReference type="EMBL" id="KAF4753564.1"/>
    </source>
</evidence>
<dbReference type="Proteomes" id="UP000553632">
    <property type="component" value="Unassembled WGS sequence"/>
</dbReference>
<feature type="region of interest" description="Disordered" evidence="1">
    <location>
        <begin position="85"/>
        <end position="104"/>
    </location>
</feature>
<evidence type="ECO:0000256" key="1">
    <source>
        <dbReference type="SAM" id="MobiDB-lite"/>
    </source>
</evidence>
<evidence type="ECO:0000313" key="8">
    <source>
        <dbReference type="Proteomes" id="UP000574390"/>
    </source>
</evidence>
<evidence type="ECO:0000313" key="6">
    <source>
        <dbReference type="Proteomes" id="UP000541610"/>
    </source>
</evidence>
<dbReference type="Proteomes" id="UP000574390">
    <property type="component" value="Unassembled WGS sequence"/>
</dbReference>
<dbReference type="EMBL" id="JABANM010001863">
    <property type="protein sequence ID" value="KAF4753564.1"/>
    <property type="molecule type" value="Genomic_DNA"/>
</dbReference>